<evidence type="ECO:0000256" key="1">
    <source>
        <dbReference type="SAM" id="Phobius"/>
    </source>
</evidence>
<keyword evidence="3" id="KW-1185">Reference proteome</keyword>
<sequence length="47" mass="5311">MQREGGPGHHGESRKSVKLGLEVVQIQICRVQNITFSIILFVFVFVL</sequence>
<dbReference type="Proteomes" id="UP000607653">
    <property type="component" value="Unassembled WGS sequence"/>
</dbReference>
<proteinExistence type="predicted"/>
<accession>A0A822XP53</accession>
<keyword evidence="1" id="KW-1133">Transmembrane helix</keyword>
<gene>
    <name evidence="2" type="ORF">HUJ06_020741</name>
</gene>
<comment type="caution">
    <text evidence="2">The sequence shown here is derived from an EMBL/GenBank/DDBJ whole genome shotgun (WGS) entry which is preliminary data.</text>
</comment>
<feature type="transmembrane region" description="Helical" evidence="1">
    <location>
        <begin position="24"/>
        <end position="46"/>
    </location>
</feature>
<protein>
    <submittedName>
        <fullName evidence="2">Uncharacterized protein</fullName>
    </submittedName>
</protein>
<evidence type="ECO:0000313" key="3">
    <source>
        <dbReference type="Proteomes" id="UP000607653"/>
    </source>
</evidence>
<keyword evidence="1" id="KW-0812">Transmembrane</keyword>
<evidence type="ECO:0000313" key="2">
    <source>
        <dbReference type="EMBL" id="DAD19278.1"/>
    </source>
</evidence>
<organism evidence="2 3">
    <name type="scientific">Nelumbo nucifera</name>
    <name type="common">Sacred lotus</name>
    <dbReference type="NCBI Taxonomy" id="4432"/>
    <lineage>
        <taxon>Eukaryota</taxon>
        <taxon>Viridiplantae</taxon>
        <taxon>Streptophyta</taxon>
        <taxon>Embryophyta</taxon>
        <taxon>Tracheophyta</taxon>
        <taxon>Spermatophyta</taxon>
        <taxon>Magnoliopsida</taxon>
        <taxon>Proteales</taxon>
        <taxon>Nelumbonaceae</taxon>
        <taxon>Nelumbo</taxon>
    </lineage>
</organism>
<dbReference type="EMBL" id="DUZY01000001">
    <property type="protein sequence ID" value="DAD19278.1"/>
    <property type="molecule type" value="Genomic_DNA"/>
</dbReference>
<dbReference type="AlphaFoldDB" id="A0A822XP53"/>
<keyword evidence="1" id="KW-0472">Membrane</keyword>
<reference evidence="2 3" key="1">
    <citation type="journal article" date="2020" name="Mol. Biol. Evol.">
        <title>Distinct Expression and Methylation Patterns for Genes with Different Fates following a Single Whole-Genome Duplication in Flowering Plants.</title>
        <authorList>
            <person name="Shi T."/>
            <person name="Rahmani R.S."/>
            <person name="Gugger P.F."/>
            <person name="Wang M."/>
            <person name="Li H."/>
            <person name="Zhang Y."/>
            <person name="Li Z."/>
            <person name="Wang Q."/>
            <person name="Van de Peer Y."/>
            <person name="Marchal K."/>
            <person name="Chen J."/>
        </authorList>
    </citation>
    <scope>NUCLEOTIDE SEQUENCE [LARGE SCALE GENOMIC DNA]</scope>
    <source>
        <tissue evidence="2">Leaf</tissue>
    </source>
</reference>
<name>A0A822XP53_NELNU</name>